<keyword evidence="1" id="KW-1133">Transmembrane helix</keyword>
<dbReference type="AlphaFoldDB" id="A0A841K913"/>
<evidence type="ECO:0000313" key="3">
    <source>
        <dbReference type="Proteomes" id="UP000538666"/>
    </source>
</evidence>
<dbReference type="RefSeq" id="WP_156185982.1">
    <property type="nucleotide sequence ID" value="NZ_JACHEK010000012.1"/>
</dbReference>
<sequence>MFDFTLLVLATLAMLWIAWPHSRFAGFYAGALLALLHGRDGIPQTAQRDLIIAVLMLGACAFAIHAVRNVKSWPMLGCGLCSGIALTIKPTAAPLGLLLLLPIILPRGPRSLKLSRYLFAGIVGLAGPVAASLVFLQREGSVPEFMIAVRGMWPYYSKLAPRSIGYLLLHSISPLLPLVLLWVVMLVVSAARELPWRRPWNPERVALWIGLGIGFLSYIGQRKGFPYHRYPALAFLLLMMGLDFAAVLRRPGVLRICGVIGLAAGALIIAPVSAYKTAGYDWRNQELFTMLRSDLEQQGGAGLSGNVQCLDEFSGCINALYRMDLVQSTGFLVDFYFWAPHQTQVTEAMRQRFWSAIQQKPPRVFVVMKQDWPEATATYSKLNQWPQFADYLGANYNLAVDRSPQTWVKWESRPYPTMSYRIYVRKN</sequence>
<dbReference type="EMBL" id="JACHEK010000012">
    <property type="protein sequence ID" value="MBB6147038.1"/>
    <property type="molecule type" value="Genomic_DNA"/>
</dbReference>
<name>A0A841K913_9BACT</name>
<feature type="transmembrane region" description="Helical" evidence="1">
    <location>
        <begin position="230"/>
        <end position="247"/>
    </location>
</feature>
<proteinExistence type="predicted"/>
<accession>A0A841K913</accession>
<evidence type="ECO:0008006" key="4">
    <source>
        <dbReference type="Google" id="ProtNLM"/>
    </source>
</evidence>
<dbReference type="Proteomes" id="UP000538666">
    <property type="component" value="Unassembled WGS sequence"/>
</dbReference>
<keyword evidence="1" id="KW-0472">Membrane</keyword>
<protein>
    <recommendedName>
        <fullName evidence="4">Glycosyltransferase RgtA/B/C/D-like domain-containing protein</fullName>
    </recommendedName>
</protein>
<keyword evidence="3" id="KW-1185">Reference proteome</keyword>
<evidence type="ECO:0000313" key="2">
    <source>
        <dbReference type="EMBL" id="MBB6147038.1"/>
    </source>
</evidence>
<comment type="caution">
    <text evidence="2">The sequence shown here is derived from an EMBL/GenBank/DDBJ whole genome shotgun (WGS) entry which is preliminary data.</text>
</comment>
<feature type="transmembrane region" description="Helical" evidence="1">
    <location>
        <begin position="50"/>
        <end position="67"/>
    </location>
</feature>
<gene>
    <name evidence="2" type="ORF">HNQ77_005023</name>
</gene>
<keyword evidence="1" id="KW-0812">Transmembrane</keyword>
<feature type="transmembrane region" description="Helical" evidence="1">
    <location>
        <begin position="205"/>
        <end position="221"/>
    </location>
</feature>
<dbReference type="OrthoDB" id="108826at2"/>
<evidence type="ECO:0000256" key="1">
    <source>
        <dbReference type="SAM" id="Phobius"/>
    </source>
</evidence>
<feature type="transmembrane region" description="Helical" evidence="1">
    <location>
        <begin position="79"/>
        <end position="105"/>
    </location>
</feature>
<reference evidence="2 3" key="1">
    <citation type="submission" date="2020-08" db="EMBL/GenBank/DDBJ databases">
        <title>Genomic Encyclopedia of Type Strains, Phase IV (KMG-IV): sequencing the most valuable type-strain genomes for metagenomic binning, comparative biology and taxonomic classification.</title>
        <authorList>
            <person name="Goeker M."/>
        </authorList>
    </citation>
    <scope>NUCLEOTIDE SEQUENCE [LARGE SCALE GENOMIC DNA]</scope>
    <source>
        <strain evidence="2 3">DSM 103733</strain>
    </source>
</reference>
<feature type="transmembrane region" description="Helical" evidence="1">
    <location>
        <begin position="164"/>
        <end position="185"/>
    </location>
</feature>
<feature type="transmembrane region" description="Helical" evidence="1">
    <location>
        <begin position="253"/>
        <end position="275"/>
    </location>
</feature>
<organism evidence="2 3">
    <name type="scientific">Silvibacterium bohemicum</name>
    <dbReference type="NCBI Taxonomy" id="1577686"/>
    <lineage>
        <taxon>Bacteria</taxon>
        <taxon>Pseudomonadati</taxon>
        <taxon>Acidobacteriota</taxon>
        <taxon>Terriglobia</taxon>
        <taxon>Terriglobales</taxon>
        <taxon>Acidobacteriaceae</taxon>
        <taxon>Silvibacterium</taxon>
    </lineage>
</organism>
<feature type="transmembrane region" description="Helical" evidence="1">
    <location>
        <begin position="117"/>
        <end position="136"/>
    </location>
</feature>